<dbReference type="AlphaFoldDB" id="A0A6M8EAS3"/>
<dbReference type="EMBL" id="CP042652">
    <property type="protein sequence ID" value="QKE28423.1"/>
    <property type="molecule type" value="Genomic_DNA"/>
</dbReference>
<evidence type="ECO:0000313" key="2">
    <source>
        <dbReference type="Proteomes" id="UP000503483"/>
    </source>
</evidence>
<dbReference type="RefSeq" id="WP_172125999.1">
    <property type="nucleotide sequence ID" value="NZ_CP042652.1"/>
</dbReference>
<keyword evidence="2" id="KW-1185">Reference proteome</keyword>
<reference evidence="1 2" key="1">
    <citation type="submission" date="2019-08" db="EMBL/GenBank/DDBJ databases">
        <title>Complete genome sequence of Arcobacter acticola.</title>
        <authorList>
            <person name="Miller W."/>
        </authorList>
    </citation>
    <scope>NUCLEOTIDE SEQUENCE [LARGE SCALE GENOMIC DNA]</scope>
    <source>
        <strain evidence="1 2">KCTC 52212</strain>
    </source>
</reference>
<dbReference type="Proteomes" id="UP000503483">
    <property type="component" value="Chromosome"/>
</dbReference>
<name>A0A6M8EAS3_9BACT</name>
<gene>
    <name evidence="1" type="ORF">AACT_1244</name>
</gene>
<evidence type="ECO:0000313" key="1">
    <source>
        <dbReference type="EMBL" id="QKE28423.1"/>
    </source>
</evidence>
<organism evidence="1 2">
    <name type="scientific">Arcobacter acticola</name>
    <dbReference type="NCBI Taxonomy" id="1849015"/>
    <lineage>
        <taxon>Bacteria</taxon>
        <taxon>Pseudomonadati</taxon>
        <taxon>Campylobacterota</taxon>
        <taxon>Epsilonproteobacteria</taxon>
        <taxon>Campylobacterales</taxon>
        <taxon>Arcobacteraceae</taxon>
        <taxon>Arcobacter</taxon>
    </lineage>
</organism>
<sequence>MFSKKEITEKYEITRTTLHNWKTTKPNLYNLLLNSDGTNSEIRELTIILEKYSKTIISDFLIEDIEYILELKLEEYLDKVEKLHTIYIEQTSNDLKQNSEYILNIYQKIQKLNIIERYIFISRIRSVKKQKIKQIELRTAIKHYFKEFLKIN</sequence>
<protein>
    <submittedName>
        <fullName evidence="1">Uncharacterized protein</fullName>
    </submittedName>
</protein>
<proteinExistence type="predicted"/>
<accession>A0A6M8EAS3</accession>
<dbReference type="KEGG" id="paco:AACT_1244"/>